<dbReference type="InterPro" id="IPR032466">
    <property type="entry name" value="Metal_Hydrolase"/>
</dbReference>
<reference evidence="2" key="1">
    <citation type="submission" date="2020-05" db="EMBL/GenBank/DDBJ databases">
        <authorList>
            <person name="Chiriac C."/>
            <person name="Salcher M."/>
            <person name="Ghai R."/>
            <person name="Kavagutti S V."/>
        </authorList>
    </citation>
    <scope>NUCLEOTIDE SEQUENCE</scope>
</reference>
<sequence length="135" mass="14475">MLTDPRMMLGLADSGAHVGQILDASQPTFFLSYWIRERGLMSIGEGVHQLTGRPAALFGFGDRGLLREGAAADVNVFDLDALALPLPTFEHDFPAGAGRFVQRSEGYGWTLVNGEVFMENGEHAGALAGRPLLSS</sequence>
<accession>A0A6J6Y6E0</accession>
<dbReference type="Pfam" id="PF07969">
    <property type="entry name" value="Amidohydro_3"/>
    <property type="match status" value="1"/>
</dbReference>
<dbReference type="InterPro" id="IPR011059">
    <property type="entry name" value="Metal-dep_hydrolase_composite"/>
</dbReference>
<protein>
    <submittedName>
        <fullName evidence="2">Unannotated protein</fullName>
    </submittedName>
</protein>
<dbReference type="EMBL" id="CAFAAD010000136">
    <property type="protein sequence ID" value="CAB4801237.1"/>
    <property type="molecule type" value="Genomic_DNA"/>
</dbReference>
<organism evidence="2">
    <name type="scientific">freshwater metagenome</name>
    <dbReference type="NCBI Taxonomy" id="449393"/>
    <lineage>
        <taxon>unclassified sequences</taxon>
        <taxon>metagenomes</taxon>
        <taxon>ecological metagenomes</taxon>
    </lineage>
</organism>
<dbReference type="AlphaFoldDB" id="A0A6J6Y6E0"/>
<feature type="domain" description="Amidohydrolase 3" evidence="1">
    <location>
        <begin position="33"/>
        <end position="88"/>
    </location>
</feature>
<proteinExistence type="predicted"/>
<dbReference type="InterPro" id="IPR013108">
    <property type="entry name" value="Amidohydro_3"/>
</dbReference>
<dbReference type="Gene3D" id="3.20.20.140">
    <property type="entry name" value="Metal-dependent hydrolases"/>
    <property type="match status" value="1"/>
</dbReference>
<dbReference type="SUPFAM" id="SSF51556">
    <property type="entry name" value="Metallo-dependent hydrolases"/>
    <property type="match status" value="1"/>
</dbReference>
<evidence type="ECO:0000313" key="2">
    <source>
        <dbReference type="EMBL" id="CAB4801237.1"/>
    </source>
</evidence>
<gene>
    <name evidence="2" type="ORF">UFOPK2969_01484</name>
</gene>
<dbReference type="Gene3D" id="2.30.40.10">
    <property type="entry name" value="Urease, subunit C, domain 1"/>
    <property type="match status" value="1"/>
</dbReference>
<name>A0A6J6Y6E0_9ZZZZ</name>
<dbReference type="GO" id="GO:0016810">
    <property type="term" value="F:hydrolase activity, acting on carbon-nitrogen (but not peptide) bonds"/>
    <property type="evidence" value="ECO:0007669"/>
    <property type="project" value="InterPro"/>
</dbReference>
<dbReference type="SUPFAM" id="SSF51338">
    <property type="entry name" value="Composite domain of metallo-dependent hydrolases"/>
    <property type="match status" value="1"/>
</dbReference>
<evidence type="ECO:0000259" key="1">
    <source>
        <dbReference type="Pfam" id="PF07969"/>
    </source>
</evidence>